<organism evidence="5 6">
    <name type="scientific">Haploplasma axanthum</name>
    <name type="common">Acholeplasma axanthum</name>
    <dbReference type="NCBI Taxonomy" id="29552"/>
    <lineage>
        <taxon>Bacteria</taxon>
        <taxon>Bacillati</taxon>
        <taxon>Mycoplasmatota</taxon>
        <taxon>Mollicutes</taxon>
        <taxon>Acholeplasmatales</taxon>
        <taxon>Acholeplasmataceae</taxon>
        <taxon>Haploplasma</taxon>
    </lineage>
</organism>
<dbReference type="EMBL" id="LR215048">
    <property type="protein sequence ID" value="VEU80027.1"/>
    <property type="molecule type" value="Genomic_DNA"/>
</dbReference>
<keyword evidence="6" id="KW-1185">Reference proteome</keyword>
<keyword evidence="2" id="KW-0238">DNA-binding</keyword>
<dbReference type="KEGG" id="aaxa:NCTC10138_00381"/>
<dbReference type="InterPro" id="IPR001387">
    <property type="entry name" value="Cro/C1-type_HTH"/>
</dbReference>
<sequence>MKTRLKELRKRNNLSLRELDEKVNINYSQLARIERGESFLSQQHIKVLSEFFGVSSDYLLCLSDNEKFVLKENTFKPIPIITSLVNGKFNLKDSIGYLTADVDIKENYIYFKIDDDSMSPTFYDGDYVLINLKKEPENNDLVLVGTIDKNAFIRRYRKTNNELMLLPDNNLYDPLIVKNNSTIIITGVVYGFYRPHLRNEQIKWYYKKLILLINKKSGNYPDFFT</sequence>
<dbReference type="InterPro" id="IPR036286">
    <property type="entry name" value="LexA/Signal_pep-like_sf"/>
</dbReference>
<dbReference type="Pfam" id="PF00717">
    <property type="entry name" value="Peptidase_S24"/>
    <property type="match status" value="1"/>
</dbReference>
<dbReference type="CDD" id="cd06529">
    <property type="entry name" value="S24_LexA-like"/>
    <property type="match status" value="1"/>
</dbReference>
<dbReference type="Pfam" id="PF01381">
    <property type="entry name" value="HTH_3"/>
    <property type="match status" value="1"/>
</dbReference>
<dbReference type="PANTHER" id="PTHR40661">
    <property type="match status" value="1"/>
</dbReference>
<feature type="domain" description="HTH cro/C1-type" evidence="4">
    <location>
        <begin position="5"/>
        <end position="59"/>
    </location>
</feature>
<dbReference type="SUPFAM" id="SSF51306">
    <property type="entry name" value="LexA/Signal peptidase"/>
    <property type="match status" value="1"/>
</dbReference>
<evidence type="ECO:0000256" key="1">
    <source>
        <dbReference type="ARBA" id="ARBA00023015"/>
    </source>
</evidence>
<reference evidence="5 6" key="1">
    <citation type="submission" date="2019-01" db="EMBL/GenBank/DDBJ databases">
        <authorList>
            <consortium name="Pathogen Informatics"/>
        </authorList>
    </citation>
    <scope>NUCLEOTIDE SEQUENCE [LARGE SCALE GENOMIC DNA]</scope>
    <source>
        <strain evidence="5 6">NCTC10138</strain>
    </source>
</reference>
<evidence type="ECO:0000313" key="6">
    <source>
        <dbReference type="Proteomes" id="UP000289841"/>
    </source>
</evidence>
<dbReference type="PANTHER" id="PTHR40661:SF3">
    <property type="entry name" value="FELS-1 PROPHAGE TRANSCRIPTIONAL REGULATOR"/>
    <property type="match status" value="1"/>
</dbReference>
<dbReference type="CDD" id="cd00093">
    <property type="entry name" value="HTH_XRE"/>
    <property type="match status" value="1"/>
</dbReference>
<proteinExistence type="predicted"/>
<dbReference type="Gene3D" id="2.10.109.10">
    <property type="entry name" value="Umud Fragment, subunit A"/>
    <property type="match status" value="1"/>
</dbReference>
<dbReference type="SMART" id="SM00530">
    <property type="entry name" value="HTH_XRE"/>
    <property type="match status" value="1"/>
</dbReference>
<dbReference type="GO" id="GO:0004252">
    <property type="term" value="F:serine-type endopeptidase activity"/>
    <property type="evidence" value="ECO:0007669"/>
    <property type="project" value="UniProtKB-EC"/>
</dbReference>
<dbReference type="STRING" id="1278311.GCA_000428705_01549"/>
<dbReference type="PROSITE" id="PS50943">
    <property type="entry name" value="HTH_CROC1"/>
    <property type="match status" value="1"/>
</dbReference>
<dbReference type="SUPFAM" id="SSF47413">
    <property type="entry name" value="lambda repressor-like DNA-binding domains"/>
    <property type="match status" value="1"/>
</dbReference>
<evidence type="ECO:0000259" key="4">
    <source>
        <dbReference type="PROSITE" id="PS50943"/>
    </source>
</evidence>
<keyword evidence="1" id="KW-0805">Transcription regulation</keyword>
<dbReference type="AlphaFoldDB" id="A0A449BC60"/>
<dbReference type="InterPro" id="IPR015927">
    <property type="entry name" value="Peptidase_S24_S26A/B/C"/>
</dbReference>
<dbReference type="Proteomes" id="UP000289841">
    <property type="component" value="Chromosome"/>
</dbReference>
<accession>A0A449BC60</accession>
<name>A0A449BC60_HAPAX</name>
<evidence type="ECO:0000256" key="2">
    <source>
        <dbReference type="ARBA" id="ARBA00023125"/>
    </source>
</evidence>
<dbReference type="EC" id="3.4.21.88" evidence="5"/>
<dbReference type="GO" id="GO:0003677">
    <property type="term" value="F:DNA binding"/>
    <property type="evidence" value="ECO:0007669"/>
    <property type="project" value="UniProtKB-KW"/>
</dbReference>
<evidence type="ECO:0000313" key="5">
    <source>
        <dbReference type="EMBL" id="VEU80027.1"/>
    </source>
</evidence>
<keyword evidence="5" id="KW-0378">Hydrolase</keyword>
<keyword evidence="3" id="KW-0804">Transcription</keyword>
<dbReference type="InterPro" id="IPR039418">
    <property type="entry name" value="LexA-like"/>
</dbReference>
<dbReference type="InterPro" id="IPR010982">
    <property type="entry name" value="Lambda_DNA-bd_dom_sf"/>
</dbReference>
<evidence type="ECO:0000256" key="3">
    <source>
        <dbReference type="ARBA" id="ARBA00023163"/>
    </source>
</evidence>
<gene>
    <name evidence="5" type="primary">lexA</name>
    <name evidence="5" type="ORF">NCTC10138_00381</name>
</gene>
<dbReference type="Gene3D" id="1.10.260.40">
    <property type="entry name" value="lambda repressor-like DNA-binding domains"/>
    <property type="match status" value="1"/>
</dbReference>
<protein>
    <submittedName>
        <fullName evidence="5">LexA repressor</fullName>
        <ecNumber evidence="5">3.4.21.88</ecNumber>
    </submittedName>
</protein>